<accession>A0A7G9RXV2</accession>
<dbReference type="Pfam" id="PF07963">
    <property type="entry name" value="N_methyl"/>
    <property type="match status" value="1"/>
</dbReference>
<name>A0A7G9RXV2_9FIRM</name>
<feature type="transmembrane region" description="Helical" evidence="1">
    <location>
        <begin position="12"/>
        <end position="33"/>
    </location>
</feature>
<evidence type="ECO:0000313" key="2">
    <source>
        <dbReference type="EMBL" id="QNN60427.1"/>
    </source>
</evidence>
<keyword evidence="1" id="KW-0812">Transmembrane</keyword>
<reference evidence="2 3" key="1">
    <citation type="submission" date="2020-08" db="EMBL/GenBank/DDBJ databases">
        <title>Genome sequence of Erysipelothrix inopinata DSM 15511T.</title>
        <authorList>
            <person name="Hyun D.-W."/>
            <person name="Bae J.-W."/>
        </authorList>
    </citation>
    <scope>NUCLEOTIDE SEQUENCE [LARGE SCALE GENOMIC DNA]</scope>
    <source>
        <strain evidence="2 3">DSM 15511</strain>
    </source>
</reference>
<dbReference type="PROSITE" id="PS00409">
    <property type="entry name" value="PROKAR_NTER_METHYL"/>
    <property type="match status" value="1"/>
</dbReference>
<evidence type="ECO:0000256" key="1">
    <source>
        <dbReference type="SAM" id="Phobius"/>
    </source>
</evidence>
<dbReference type="NCBIfam" id="TIGR02532">
    <property type="entry name" value="IV_pilin_GFxxxE"/>
    <property type="match status" value="1"/>
</dbReference>
<dbReference type="KEGG" id="eio:H9L01_08620"/>
<evidence type="ECO:0000313" key="3">
    <source>
        <dbReference type="Proteomes" id="UP000515928"/>
    </source>
</evidence>
<proteinExistence type="predicted"/>
<keyword evidence="1" id="KW-1133">Transmembrane helix</keyword>
<organism evidence="2 3">
    <name type="scientific">Erysipelothrix inopinata</name>
    <dbReference type="NCBI Taxonomy" id="225084"/>
    <lineage>
        <taxon>Bacteria</taxon>
        <taxon>Bacillati</taxon>
        <taxon>Bacillota</taxon>
        <taxon>Erysipelotrichia</taxon>
        <taxon>Erysipelotrichales</taxon>
        <taxon>Erysipelotrichaceae</taxon>
        <taxon>Erysipelothrix</taxon>
    </lineage>
</organism>
<dbReference type="InterPro" id="IPR012902">
    <property type="entry name" value="N_methyl_site"/>
</dbReference>
<gene>
    <name evidence="2" type="ORF">H9L01_08620</name>
</gene>
<dbReference type="AlphaFoldDB" id="A0A7G9RXV2"/>
<dbReference type="Proteomes" id="UP000515928">
    <property type="component" value="Chromosome"/>
</dbReference>
<keyword evidence="1" id="KW-0472">Membrane</keyword>
<keyword evidence="3" id="KW-1185">Reference proteome</keyword>
<sequence>MSKKGFTLLEMMTVLFVIGVLMMLCLLSIHIYVSTDPTSKLHYLQLKAMYERKSQIHSTSLWFNKNGNVNHAQSILTNGYSCTIQLGFGRFNCEKR</sequence>
<dbReference type="EMBL" id="CP060715">
    <property type="protein sequence ID" value="QNN60427.1"/>
    <property type="molecule type" value="Genomic_DNA"/>
</dbReference>
<protein>
    <submittedName>
        <fullName evidence="2">Prepilin-type N-terminal cleavage/methylation domain-containing protein</fullName>
    </submittedName>
</protein>